<comment type="caution">
    <text evidence="2">The sequence shown here is derived from an EMBL/GenBank/DDBJ whole genome shotgun (WGS) entry which is preliminary data.</text>
</comment>
<feature type="compositionally biased region" description="Polar residues" evidence="1">
    <location>
        <begin position="13"/>
        <end position="22"/>
    </location>
</feature>
<evidence type="ECO:0000256" key="1">
    <source>
        <dbReference type="SAM" id="MobiDB-lite"/>
    </source>
</evidence>
<organism evidence="2 3">
    <name type="scientific">Clavelina lepadiformis</name>
    <name type="common">Light-bulb sea squirt</name>
    <name type="synonym">Ascidia lepadiformis</name>
    <dbReference type="NCBI Taxonomy" id="159417"/>
    <lineage>
        <taxon>Eukaryota</taxon>
        <taxon>Metazoa</taxon>
        <taxon>Chordata</taxon>
        <taxon>Tunicata</taxon>
        <taxon>Ascidiacea</taxon>
        <taxon>Aplousobranchia</taxon>
        <taxon>Clavelinidae</taxon>
        <taxon>Clavelina</taxon>
    </lineage>
</organism>
<feature type="region of interest" description="Disordered" evidence="1">
    <location>
        <begin position="1"/>
        <end position="22"/>
    </location>
</feature>
<reference evidence="2 3" key="1">
    <citation type="submission" date="2024-02" db="EMBL/GenBank/DDBJ databases">
        <authorList>
            <person name="Daric V."/>
            <person name="Darras S."/>
        </authorList>
    </citation>
    <scope>NUCLEOTIDE SEQUENCE [LARGE SCALE GENOMIC DNA]</scope>
</reference>
<protein>
    <submittedName>
        <fullName evidence="2">Uncharacterized protein</fullName>
    </submittedName>
</protein>
<evidence type="ECO:0000313" key="2">
    <source>
        <dbReference type="EMBL" id="CAK8677823.1"/>
    </source>
</evidence>
<accession>A0ABP0FID6</accession>
<dbReference type="Proteomes" id="UP001642483">
    <property type="component" value="Unassembled WGS sequence"/>
</dbReference>
<dbReference type="EMBL" id="CAWYQH010000046">
    <property type="protein sequence ID" value="CAK8677823.1"/>
    <property type="molecule type" value="Genomic_DNA"/>
</dbReference>
<gene>
    <name evidence="2" type="ORF">CVLEPA_LOCUS7816</name>
</gene>
<feature type="compositionally biased region" description="Basic and acidic residues" evidence="1">
    <location>
        <begin position="1"/>
        <end position="12"/>
    </location>
</feature>
<name>A0ABP0FID6_CLALP</name>
<sequence length="144" mass="16187">MEKEQLTEKHVDITSQQVSQNMHLPKAPASSVSHAMSPVNPFSFPYNLAARNADFWHQRQIRPLATPAINTDWLLSLPVPFLSKVPFPYMANYLSDGYHNGGYSCSNVAGIRNKLLPEDSVQKTKVIIRLNKFVTETMMVTIIG</sequence>
<evidence type="ECO:0000313" key="3">
    <source>
        <dbReference type="Proteomes" id="UP001642483"/>
    </source>
</evidence>
<keyword evidence="3" id="KW-1185">Reference proteome</keyword>
<proteinExistence type="predicted"/>